<evidence type="ECO:0000313" key="9">
    <source>
        <dbReference type="EMBL" id="STE74845.1"/>
    </source>
</evidence>
<keyword evidence="1" id="KW-0479">Metal-binding</keyword>
<accession>A0A0M1UIY3</accession>
<dbReference type="Proteomes" id="UP000594864">
    <property type="component" value="Plasmid unnamed1"/>
</dbReference>
<dbReference type="EMBL" id="UFYN01000003">
    <property type="protein sequence ID" value="STE74728.1"/>
    <property type="molecule type" value="Genomic_DNA"/>
</dbReference>
<evidence type="ECO:0000256" key="4">
    <source>
        <dbReference type="PROSITE-ProRule" id="PRU00510"/>
    </source>
</evidence>
<dbReference type="EMBL" id="CP065610">
    <property type="protein sequence ID" value="QPR02783.1"/>
    <property type="molecule type" value="Genomic_DNA"/>
</dbReference>
<dbReference type="SUPFAM" id="SSF57716">
    <property type="entry name" value="Glucocorticoid receptor-like (DNA-binding domain)"/>
    <property type="match status" value="1"/>
</dbReference>
<dbReference type="NCBIfam" id="TIGR02419">
    <property type="entry name" value="C4_traR_proteo"/>
    <property type="match status" value="1"/>
</dbReference>
<evidence type="ECO:0000256" key="2">
    <source>
        <dbReference type="ARBA" id="ARBA00022771"/>
    </source>
</evidence>
<gene>
    <name evidence="8" type="primary">traR_1</name>
    <name evidence="6" type="synonym">traR</name>
    <name evidence="9" type="synonym">traR_2</name>
    <name evidence="6" type="ORF">I6H02_00245</name>
    <name evidence="7" type="ORF">I6H02_26875</name>
    <name evidence="8" type="ORF">NCTC11181_04131</name>
    <name evidence="9" type="ORF">NCTC11181_04254</name>
</gene>
<name>A0A0M1UIY3_ECOLX</name>
<dbReference type="PANTHER" id="PTHR38777:SF1">
    <property type="entry name" value="DNAK SUPPRESSOR PROTEIN"/>
    <property type="match status" value="1"/>
</dbReference>
<dbReference type="NCBIfam" id="NF010268">
    <property type="entry name" value="PRK13715.1"/>
    <property type="match status" value="1"/>
</dbReference>
<dbReference type="Proteomes" id="UP000254219">
    <property type="component" value="Unassembled WGS sequence"/>
</dbReference>
<keyword evidence="6" id="KW-0614">Plasmid</keyword>
<dbReference type="PANTHER" id="PTHR38777">
    <property type="entry name" value="FELS-2 PROPHAGE PROTEIN"/>
    <property type="match status" value="1"/>
</dbReference>
<dbReference type="RefSeq" id="WP_046881619.1">
    <property type="nucleotide sequence ID" value="NZ_CABVWV010000054.1"/>
</dbReference>
<dbReference type="InterPro" id="IPR012783">
    <property type="entry name" value="Znf_C4_TraR"/>
</dbReference>
<evidence type="ECO:0000313" key="8">
    <source>
        <dbReference type="EMBL" id="STE74728.1"/>
    </source>
</evidence>
<dbReference type="Gene3D" id="1.20.120.910">
    <property type="entry name" value="DksA, coiled-coil domain"/>
    <property type="match status" value="1"/>
</dbReference>
<sequence length="86" mass="9633">MSDEADEAYSATEQLTMTGINRIRQKINAHGIPVYLCEACGNPVPEARQKIFPGVALCVECQAYQENKIREKQIQALNDAHSVKER</sequence>
<reference evidence="8 10" key="1">
    <citation type="submission" date="2018-06" db="EMBL/GenBank/DDBJ databases">
        <authorList>
            <consortium name="Pathogen Informatics"/>
            <person name="Doyle S."/>
        </authorList>
    </citation>
    <scope>NUCLEOTIDE SEQUENCE [LARGE SCALE GENOMIC DNA]</scope>
    <source>
        <strain evidence="8 10">NCTC11181</strain>
    </source>
</reference>
<feature type="zinc finger region" description="dksA C4-type" evidence="4">
    <location>
        <begin position="37"/>
        <end position="61"/>
    </location>
</feature>
<evidence type="ECO:0000313" key="7">
    <source>
        <dbReference type="EMBL" id="QPR07687.1"/>
    </source>
</evidence>
<dbReference type="Pfam" id="PF01258">
    <property type="entry name" value="zf-dskA_traR"/>
    <property type="match status" value="1"/>
</dbReference>
<dbReference type="AlphaFoldDB" id="A0A0M1UIY3"/>
<geneLocation type="plasmid" evidence="7 11">
    <name>unnamed2</name>
</geneLocation>
<evidence type="ECO:0000313" key="10">
    <source>
        <dbReference type="Proteomes" id="UP000254219"/>
    </source>
</evidence>
<keyword evidence="2" id="KW-0863">Zinc-finger</keyword>
<dbReference type="PRINTS" id="PR00618">
    <property type="entry name" value="DKSAZNFINGER"/>
</dbReference>
<dbReference type="Proteomes" id="UP000594864">
    <property type="component" value="Plasmid unnamed2"/>
</dbReference>
<evidence type="ECO:0000256" key="3">
    <source>
        <dbReference type="ARBA" id="ARBA00022833"/>
    </source>
</evidence>
<dbReference type="GO" id="GO:0008270">
    <property type="term" value="F:zinc ion binding"/>
    <property type="evidence" value="ECO:0007669"/>
    <property type="project" value="UniProtKB-KW"/>
</dbReference>
<dbReference type="InterPro" id="IPR000962">
    <property type="entry name" value="Znf_DskA_TraR"/>
</dbReference>
<protein>
    <submittedName>
        <fullName evidence="6">Conjugal transfer protein TraR</fullName>
    </submittedName>
    <submittedName>
        <fullName evidence="8">Conjugative transfer protein</fullName>
    </submittedName>
</protein>
<dbReference type="EMBL" id="UFYN01000003">
    <property type="protein sequence ID" value="STE74845.1"/>
    <property type="molecule type" value="Genomic_DNA"/>
</dbReference>
<geneLocation type="plasmid" evidence="6 11">
    <name>unnamed1</name>
</geneLocation>
<organism evidence="8 10">
    <name type="scientific">Escherichia coli</name>
    <dbReference type="NCBI Taxonomy" id="562"/>
    <lineage>
        <taxon>Bacteria</taxon>
        <taxon>Pseudomonadati</taxon>
        <taxon>Pseudomonadota</taxon>
        <taxon>Gammaproteobacteria</taxon>
        <taxon>Enterobacterales</taxon>
        <taxon>Enterobacteriaceae</taxon>
        <taxon>Escherichia</taxon>
    </lineage>
</organism>
<evidence type="ECO:0000259" key="5">
    <source>
        <dbReference type="Pfam" id="PF01258"/>
    </source>
</evidence>
<dbReference type="GO" id="GO:1900378">
    <property type="term" value="P:positive regulation of secondary metabolite biosynthetic process"/>
    <property type="evidence" value="ECO:0007669"/>
    <property type="project" value="TreeGrafter"/>
</dbReference>
<proteinExistence type="predicted"/>
<dbReference type="InterPro" id="IPR020460">
    <property type="entry name" value="Znf_C4-type_bac"/>
</dbReference>
<evidence type="ECO:0000256" key="1">
    <source>
        <dbReference type="ARBA" id="ARBA00022723"/>
    </source>
</evidence>
<feature type="domain" description="Zinc finger DksA/TraR C4-type" evidence="5">
    <location>
        <begin position="37"/>
        <end position="66"/>
    </location>
</feature>
<dbReference type="EMBL" id="CP065612">
    <property type="protein sequence ID" value="QPR07687.1"/>
    <property type="molecule type" value="Genomic_DNA"/>
</dbReference>
<evidence type="ECO:0000313" key="6">
    <source>
        <dbReference type="EMBL" id="QPR02783.1"/>
    </source>
</evidence>
<reference evidence="6 11" key="2">
    <citation type="submission" date="2020-12" db="EMBL/GenBank/DDBJ databases">
        <title>FDA dAtabase for Regulatory Grade micrObial Sequences (FDA-ARGOS): Supporting development and validation of Infectious Disease Dx tests.</title>
        <authorList>
            <person name="Sproer C."/>
            <person name="Gronow S."/>
            <person name="Severitt S."/>
            <person name="Schroder I."/>
            <person name="Tallon L."/>
            <person name="Sadzewicz L."/>
            <person name="Zhao X."/>
            <person name="Boylan J."/>
            <person name="Ott S."/>
            <person name="Bowen H."/>
            <person name="Vavikolanu K."/>
            <person name="Mehta A."/>
            <person name="Aluvathingal J."/>
            <person name="Nadendla S."/>
            <person name="Lowell S."/>
            <person name="Myers T."/>
            <person name="Yan Y."/>
            <person name="Sichtig H."/>
        </authorList>
    </citation>
    <scope>NUCLEOTIDE SEQUENCE [LARGE SCALE GENOMIC DNA]</scope>
    <source>
        <strain evidence="6 11">FDAARGOS_945</strain>
        <plasmid evidence="6 11">unnamed1</plasmid>
        <plasmid evidence="7 11">unnamed2</plasmid>
    </source>
</reference>
<dbReference type="PROSITE" id="PS51128">
    <property type="entry name" value="ZF_DKSA_2"/>
    <property type="match status" value="1"/>
</dbReference>
<evidence type="ECO:0000313" key="11">
    <source>
        <dbReference type="Proteomes" id="UP000594864"/>
    </source>
</evidence>
<keyword evidence="3" id="KW-0862">Zinc</keyword>